<dbReference type="FunFam" id="2.170.130.10:FF:000003">
    <property type="entry name" value="SusC/RagA family TonB-linked outer membrane protein"/>
    <property type="match status" value="1"/>
</dbReference>
<evidence type="ECO:0000313" key="5">
    <source>
        <dbReference type="Proteomes" id="UP000003566"/>
    </source>
</evidence>
<dbReference type="InterPro" id="IPR012910">
    <property type="entry name" value="Plug_dom"/>
</dbReference>
<keyword evidence="1" id="KW-0472">Membrane</keyword>
<keyword evidence="2" id="KW-0732">Signal</keyword>
<organism evidence="4 5">
    <name type="scientific">Bacteroides xylanisolvens CL03T12C04</name>
    <dbReference type="NCBI Taxonomy" id="997892"/>
    <lineage>
        <taxon>Bacteria</taxon>
        <taxon>Pseudomonadati</taxon>
        <taxon>Bacteroidota</taxon>
        <taxon>Bacteroidia</taxon>
        <taxon>Bacteroidales</taxon>
        <taxon>Bacteroidaceae</taxon>
        <taxon>Bacteroides</taxon>
    </lineage>
</organism>
<comment type="similarity">
    <text evidence="1">Belongs to the TonB-dependent receptor family.</text>
</comment>
<feature type="chain" id="PRO_5003727534" evidence="2">
    <location>
        <begin position="22"/>
        <end position="1020"/>
    </location>
</feature>
<keyword evidence="1" id="KW-0813">Transport</keyword>
<keyword evidence="1" id="KW-1134">Transmembrane beta strand</keyword>
<evidence type="ECO:0000313" key="4">
    <source>
        <dbReference type="EMBL" id="EIY84071.1"/>
    </source>
</evidence>
<name>I9UN22_9BACE</name>
<evidence type="ECO:0000259" key="3">
    <source>
        <dbReference type="Pfam" id="PF07715"/>
    </source>
</evidence>
<sequence>MKKFLLIILYMVIGYVSDAYAQSQTIEIAGNVKDETNTPLIGVNISVKNVTGLGVITDIDGNYKIKATPYSTLIFSYIGFDTQEIIIKEGMRTLNVVMKEAQASVLDEVVITGMGAQKKVTLTGAVSNVDIKHLKTTTSSITNALAGNVPGILARQTSGQPGKSNSEFWIRGISTFGANNAALVLVDGFERDLNEINVEDIESFSVLKDASATAIYGSRGANGVILINTKRGKAGKVNINAKYESTYNMRTYTPEFVDGYTYARMLNESRTTRYLEPLYTEDDLYLFKSGMDPDLHPNVDWLDLLLKDGAMTNRATLDISGGGSTARYFVSASYINEDGMYKVDKAMKDFDTNSTFQRWNYRMNVDVDITKTTLLKVGVSGWLSKQNESGFGEWQIWASSMGQNPITIPVIYSNGKFPSAGNNERANPWILATQGGYIENWDNTIQTNVSLEQDLKFITKGLKFIGRFGFDTKNEQERRNRQWPEQWRAERERDSNGNIVYKKLNDERLMYHESSAKGTRKEFFEAILQYNRTFKNHQVGGTLKYTQDVTTNTQDVSGYNWLDRKHQGLAGRFTYGWKYRYLVDFNFGYNGSENFASGHQFGFFPAYSAAWNIAEEPFIKNRLKWMNMFKLRYSYGKVGSDYVGGTRFPYLAEFGNQNNTSYQWADYNNNNKYNALTYTRIASSNITWEIATKHDLGIDLSLWNDKFTATVDYFHETRDGIYLQRENLPQIVGLNGLKPYANIGKIRSTGFDGNFALHHKIDKVDLTIRGNFTYGKNKILEYDETNSVYPYRRNAGWRVNQAKGLIALGLFKDYEDIRNSPTQTFGTVMPGDIKYKDINSDGIIDKNDIVPIGATTRPNLIYGFGVSANWKGFDFSAHFQGAGKSSFFINGQSVYAFSQGEWGNVMQDMVDSGYWSLGTNENPNAKYPRLSWNGSANNNRDSSFWLRDGSYLRLKTLEVGYTLPQKITRLLKMNNMRIFFIGTNLLTFSDFKLWDPEMGSSNGQGYPLTKSCTLGLTVKM</sequence>
<comment type="subcellular location">
    <subcellularLocation>
        <location evidence="1">Cell outer membrane</location>
        <topology evidence="1">Multi-pass membrane protein</topology>
    </subcellularLocation>
</comment>
<dbReference type="AlphaFoldDB" id="I9UN22"/>
<dbReference type="Proteomes" id="UP000003566">
    <property type="component" value="Unassembled WGS sequence"/>
</dbReference>
<proteinExistence type="inferred from homology"/>
<dbReference type="PROSITE" id="PS00018">
    <property type="entry name" value="EF_HAND_1"/>
    <property type="match status" value="1"/>
</dbReference>
<dbReference type="Gene3D" id="2.170.130.10">
    <property type="entry name" value="TonB-dependent receptor, plug domain"/>
    <property type="match status" value="1"/>
</dbReference>
<dbReference type="InterPro" id="IPR037066">
    <property type="entry name" value="Plug_dom_sf"/>
</dbReference>
<dbReference type="RefSeq" id="WP_008026335.1">
    <property type="nucleotide sequence ID" value="NZ_JAGHEF010000003.1"/>
</dbReference>
<keyword evidence="1" id="KW-0998">Cell outer membrane</keyword>
<dbReference type="Gene3D" id="2.60.40.1120">
    <property type="entry name" value="Carboxypeptidase-like, regulatory domain"/>
    <property type="match status" value="1"/>
</dbReference>
<dbReference type="SUPFAM" id="SSF49464">
    <property type="entry name" value="Carboxypeptidase regulatory domain-like"/>
    <property type="match status" value="1"/>
</dbReference>
<dbReference type="HOGENOM" id="CLU_004317_1_0_10"/>
<comment type="caution">
    <text evidence="4">The sequence shown here is derived from an EMBL/GenBank/DDBJ whole genome shotgun (WGS) entry which is preliminary data.</text>
</comment>
<protein>
    <submittedName>
        <fullName evidence="4">SusC/RagA family TonB-linked outer membrane protein</fullName>
    </submittedName>
</protein>
<dbReference type="GO" id="GO:0009279">
    <property type="term" value="C:cell outer membrane"/>
    <property type="evidence" value="ECO:0007669"/>
    <property type="project" value="UniProtKB-SubCell"/>
</dbReference>
<accession>I9UN22</accession>
<dbReference type="PATRIC" id="fig|997892.3.peg.4606"/>
<feature type="domain" description="TonB-dependent receptor plug" evidence="3">
    <location>
        <begin position="120"/>
        <end position="224"/>
    </location>
</feature>
<keyword evidence="1" id="KW-0812">Transmembrane</keyword>
<dbReference type="PROSITE" id="PS52016">
    <property type="entry name" value="TONB_DEPENDENT_REC_3"/>
    <property type="match status" value="1"/>
</dbReference>
<dbReference type="SUPFAM" id="SSF56935">
    <property type="entry name" value="Porins"/>
    <property type="match status" value="1"/>
</dbReference>
<dbReference type="InterPro" id="IPR018247">
    <property type="entry name" value="EF_Hand_1_Ca_BS"/>
</dbReference>
<dbReference type="Pfam" id="PF07715">
    <property type="entry name" value="Plug"/>
    <property type="match status" value="1"/>
</dbReference>
<dbReference type="InterPro" id="IPR023997">
    <property type="entry name" value="TonB-dep_OMP_SusC/RagA_CS"/>
</dbReference>
<feature type="signal peptide" evidence="2">
    <location>
        <begin position="1"/>
        <end position="21"/>
    </location>
</feature>
<dbReference type="NCBIfam" id="TIGR04057">
    <property type="entry name" value="SusC_RagA_signa"/>
    <property type="match status" value="1"/>
</dbReference>
<dbReference type="EMBL" id="AGXE01000032">
    <property type="protein sequence ID" value="EIY84071.1"/>
    <property type="molecule type" value="Genomic_DNA"/>
</dbReference>
<dbReference type="InterPro" id="IPR023996">
    <property type="entry name" value="TonB-dep_OMP_SusC/RagA"/>
</dbReference>
<dbReference type="Pfam" id="PF13715">
    <property type="entry name" value="CarbopepD_reg_2"/>
    <property type="match status" value="1"/>
</dbReference>
<gene>
    <name evidence="4" type="ORF">HMPREF1074_04502</name>
</gene>
<dbReference type="InterPro" id="IPR008969">
    <property type="entry name" value="CarboxyPept-like_regulatory"/>
</dbReference>
<evidence type="ECO:0000256" key="2">
    <source>
        <dbReference type="SAM" id="SignalP"/>
    </source>
</evidence>
<dbReference type="InterPro" id="IPR039426">
    <property type="entry name" value="TonB-dep_rcpt-like"/>
</dbReference>
<dbReference type="NCBIfam" id="TIGR04056">
    <property type="entry name" value="OMP_RagA_SusC"/>
    <property type="match status" value="1"/>
</dbReference>
<reference evidence="4 5" key="1">
    <citation type="submission" date="2012-02" db="EMBL/GenBank/DDBJ databases">
        <title>The Genome Sequence of Bacteroides xylanisolvens CL03T12C04.</title>
        <authorList>
            <consortium name="The Broad Institute Genome Sequencing Platform"/>
            <person name="Earl A."/>
            <person name="Ward D."/>
            <person name="Feldgarden M."/>
            <person name="Gevers D."/>
            <person name="Zitomersky N.L."/>
            <person name="Coyne M.J."/>
            <person name="Comstock L.E."/>
            <person name="Young S.K."/>
            <person name="Zeng Q."/>
            <person name="Gargeya S."/>
            <person name="Fitzgerald M."/>
            <person name="Haas B."/>
            <person name="Abouelleil A."/>
            <person name="Alvarado L."/>
            <person name="Arachchi H.M."/>
            <person name="Berlin A."/>
            <person name="Chapman S.B."/>
            <person name="Gearin G."/>
            <person name="Goldberg J."/>
            <person name="Griggs A."/>
            <person name="Gujja S."/>
            <person name="Hansen M."/>
            <person name="Heiman D."/>
            <person name="Howarth C."/>
            <person name="Larimer J."/>
            <person name="Lui A."/>
            <person name="MacDonald P.J.P."/>
            <person name="McCowen C."/>
            <person name="Montmayeur A."/>
            <person name="Murphy C."/>
            <person name="Neiman D."/>
            <person name="Pearson M."/>
            <person name="Priest M."/>
            <person name="Roberts A."/>
            <person name="Saif S."/>
            <person name="Shea T."/>
            <person name="Sisk P."/>
            <person name="Stolte C."/>
            <person name="Sykes S."/>
            <person name="Wortman J."/>
            <person name="Nusbaum C."/>
            <person name="Birren B."/>
        </authorList>
    </citation>
    <scope>NUCLEOTIDE SEQUENCE [LARGE SCALE GENOMIC DNA]</scope>
    <source>
        <strain evidence="4 5">CL03T12C04</strain>
    </source>
</reference>
<evidence type="ECO:0000256" key="1">
    <source>
        <dbReference type="PROSITE-ProRule" id="PRU01360"/>
    </source>
</evidence>